<dbReference type="Gramene" id="OB10G22980.1">
    <property type="protein sequence ID" value="OB10G22980.1"/>
    <property type="gene ID" value="OB10G22980"/>
</dbReference>
<feature type="region of interest" description="Disordered" evidence="1">
    <location>
        <begin position="145"/>
        <end position="195"/>
    </location>
</feature>
<evidence type="ECO:0000256" key="1">
    <source>
        <dbReference type="SAM" id="MobiDB-lite"/>
    </source>
</evidence>
<dbReference type="STRING" id="4533.J3N450"/>
<dbReference type="Gene3D" id="2.30.240.10">
    <property type="entry name" value="At5g01610-like"/>
    <property type="match status" value="1"/>
</dbReference>
<dbReference type="PANTHER" id="PTHR31676:SF20">
    <property type="entry name" value="T19F6.7 PROTEIN"/>
    <property type="match status" value="1"/>
</dbReference>
<accession>J3N450</accession>
<dbReference type="eggNOG" id="ENOG502RXG7">
    <property type="taxonomic scope" value="Eukaryota"/>
</dbReference>
<dbReference type="OMA" id="YGAEACY"/>
<dbReference type="Pfam" id="PF04398">
    <property type="entry name" value="DUF538"/>
    <property type="match status" value="1"/>
</dbReference>
<dbReference type="SUPFAM" id="SSF141562">
    <property type="entry name" value="At5g01610-like"/>
    <property type="match status" value="1"/>
</dbReference>
<name>J3N450_ORYBR</name>
<dbReference type="InterPro" id="IPR036758">
    <property type="entry name" value="At5g01610-like"/>
</dbReference>
<dbReference type="Proteomes" id="UP000006038">
    <property type="component" value="Chromosome 10"/>
</dbReference>
<reference evidence="2" key="2">
    <citation type="submission" date="2013-04" db="UniProtKB">
        <authorList>
            <consortium name="EnsemblPlants"/>
        </authorList>
    </citation>
    <scope>IDENTIFICATION</scope>
</reference>
<evidence type="ECO:0000313" key="3">
    <source>
        <dbReference type="Proteomes" id="UP000006038"/>
    </source>
</evidence>
<sequence length="195" mass="22604">MASVTTTAVAAEREGAEVVTGAEECFRQSVELMRALGFPEGMMPLRELEECGLVRETGFVWMKQKAPYEHYFRGTGTRVRYDAEVTAFVEEGRMRRMTGVRSKQLMLWVPIVEMSLDGADRVYFKSNVGIGRPFPASALALRRRDRRRRRLPQRSRRRRQSVRRERCRRRCSHRRRRGQRVTDATDHGSDPAVVS</sequence>
<dbReference type="PANTHER" id="PTHR31676">
    <property type="entry name" value="T31J12.3 PROTEIN-RELATED"/>
    <property type="match status" value="1"/>
</dbReference>
<organism evidence="2">
    <name type="scientific">Oryza brachyantha</name>
    <name type="common">malo sina</name>
    <dbReference type="NCBI Taxonomy" id="4533"/>
    <lineage>
        <taxon>Eukaryota</taxon>
        <taxon>Viridiplantae</taxon>
        <taxon>Streptophyta</taxon>
        <taxon>Embryophyta</taxon>
        <taxon>Tracheophyta</taxon>
        <taxon>Spermatophyta</taxon>
        <taxon>Magnoliopsida</taxon>
        <taxon>Liliopsida</taxon>
        <taxon>Poales</taxon>
        <taxon>Poaceae</taxon>
        <taxon>BOP clade</taxon>
        <taxon>Oryzoideae</taxon>
        <taxon>Oryzeae</taxon>
        <taxon>Oryzinae</taxon>
        <taxon>Oryza</taxon>
    </lineage>
</organism>
<reference evidence="2" key="1">
    <citation type="journal article" date="2013" name="Nat. Commun.">
        <title>Whole-genome sequencing of Oryza brachyantha reveals mechanisms underlying Oryza genome evolution.</title>
        <authorList>
            <person name="Chen J."/>
            <person name="Huang Q."/>
            <person name="Gao D."/>
            <person name="Wang J."/>
            <person name="Lang Y."/>
            <person name="Liu T."/>
            <person name="Li B."/>
            <person name="Bai Z."/>
            <person name="Luis Goicoechea J."/>
            <person name="Liang C."/>
            <person name="Chen C."/>
            <person name="Zhang W."/>
            <person name="Sun S."/>
            <person name="Liao Y."/>
            <person name="Zhang X."/>
            <person name="Yang L."/>
            <person name="Song C."/>
            <person name="Wang M."/>
            <person name="Shi J."/>
            <person name="Liu G."/>
            <person name="Liu J."/>
            <person name="Zhou H."/>
            <person name="Zhou W."/>
            <person name="Yu Q."/>
            <person name="An N."/>
            <person name="Chen Y."/>
            <person name="Cai Q."/>
            <person name="Wang B."/>
            <person name="Liu B."/>
            <person name="Min J."/>
            <person name="Huang Y."/>
            <person name="Wu H."/>
            <person name="Li Z."/>
            <person name="Zhang Y."/>
            <person name="Yin Y."/>
            <person name="Song W."/>
            <person name="Jiang J."/>
            <person name="Jackson S.A."/>
            <person name="Wing R.A."/>
            <person name="Wang J."/>
            <person name="Chen M."/>
        </authorList>
    </citation>
    <scope>NUCLEOTIDE SEQUENCE [LARGE SCALE GENOMIC DNA]</scope>
    <source>
        <strain evidence="2">cv. IRGC 101232</strain>
    </source>
</reference>
<keyword evidence="3" id="KW-1185">Reference proteome</keyword>
<dbReference type="EnsemblPlants" id="OB10G22980.1">
    <property type="protein sequence ID" value="OB10G22980.1"/>
    <property type="gene ID" value="OB10G22980"/>
</dbReference>
<feature type="compositionally biased region" description="Basic residues" evidence="1">
    <location>
        <begin position="145"/>
        <end position="179"/>
    </location>
</feature>
<evidence type="ECO:0000313" key="2">
    <source>
        <dbReference type="EnsemblPlants" id="OB10G22980.1"/>
    </source>
</evidence>
<dbReference type="AlphaFoldDB" id="J3N450"/>
<evidence type="ECO:0008006" key="4">
    <source>
        <dbReference type="Google" id="ProtNLM"/>
    </source>
</evidence>
<dbReference type="InterPro" id="IPR007493">
    <property type="entry name" value="DUF538"/>
</dbReference>
<protein>
    <recommendedName>
        <fullName evidence="4">DUF538 family protein</fullName>
    </recommendedName>
</protein>
<dbReference type="HOGENOM" id="CLU_105193_1_0_1"/>
<proteinExistence type="predicted"/>